<feature type="binding site" evidence="13">
    <location>
        <begin position="623"/>
        <end position="625"/>
    </location>
    <ligand>
        <name>NADP(+)</name>
        <dbReference type="ChEBI" id="CHEBI:58349"/>
    </ligand>
</feature>
<dbReference type="AlphaFoldDB" id="H5T8Y3"/>
<keyword evidence="2 9" id="KW-0816">Tricarboxylic acid cycle</keyword>
<evidence type="ECO:0000256" key="9">
    <source>
        <dbReference type="PIRNR" id="PIRNR009407"/>
    </source>
</evidence>
<evidence type="ECO:0000256" key="3">
    <source>
        <dbReference type="ARBA" id="ARBA00022723"/>
    </source>
</evidence>
<feature type="binding site" evidence="12">
    <location>
        <position position="575"/>
    </location>
    <ligand>
        <name>Mg(2+)</name>
        <dbReference type="ChEBI" id="CHEBI:18420"/>
    </ligand>
</feature>
<keyword evidence="6 9" id="KW-0560">Oxidoreductase</keyword>
<accession>H5T8Y3</accession>
<evidence type="ECO:0000256" key="11">
    <source>
        <dbReference type="PIRSR" id="PIRSR009407-2"/>
    </source>
</evidence>
<dbReference type="PANTHER" id="PTHR36999">
    <property type="entry name" value="ISOCITRATE DEHYDROGENASE [NADP]"/>
    <property type="match status" value="1"/>
</dbReference>
<dbReference type="GO" id="GO:0004450">
    <property type="term" value="F:isocitrate dehydrogenase (NADP+) activity"/>
    <property type="evidence" value="ECO:0007669"/>
    <property type="project" value="UniProtKB-EC"/>
</dbReference>
<comment type="catalytic activity">
    <reaction evidence="7 9">
        <text>D-threo-isocitrate + NADP(+) = 2-oxoglutarate + CO2 + NADPH</text>
        <dbReference type="Rhea" id="RHEA:19629"/>
        <dbReference type="ChEBI" id="CHEBI:15562"/>
        <dbReference type="ChEBI" id="CHEBI:16526"/>
        <dbReference type="ChEBI" id="CHEBI:16810"/>
        <dbReference type="ChEBI" id="CHEBI:57783"/>
        <dbReference type="ChEBI" id="CHEBI:58349"/>
        <dbReference type="EC" id="1.1.1.42"/>
    </reaction>
</comment>
<dbReference type="EC" id="1.1.1.42" evidence="9"/>
<dbReference type="SUPFAM" id="SSF53659">
    <property type="entry name" value="Isocitrate/Isopropylmalate dehydrogenase-like"/>
    <property type="match status" value="1"/>
</dbReference>
<keyword evidence="15" id="KW-1185">Reference proteome</keyword>
<dbReference type="eggNOG" id="COG2838">
    <property type="taxonomic scope" value="Bacteria"/>
</dbReference>
<dbReference type="STRING" id="56804.BAE46_08075"/>
<evidence type="ECO:0000256" key="12">
    <source>
        <dbReference type="PIRSR" id="PIRSR009407-3"/>
    </source>
</evidence>
<feature type="binding site" evidence="13">
    <location>
        <position position="158"/>
    </location>
    <ligand>
        <name>NADP(+)</name>
        <dbReference type="ChEBI" id="CHEBI:58349"/>
    </ligand>
</feature>
<name>H5T8Y3_9ALTE</name>
<feature type="binding site" evidence="11">
    <location>
        <begin position="155"/>
        <end position="162"/>
    </location>
    <ligand>
        <name>substrate</name>
    </ligand>
</feature>
<evidence type="ECO:0000256" key="7">
    <source>
        <dbReference type="ARBA" id="ARBA00023554"/>
    </source>
</evidence>
<dbReference type="PANTHER" id="PTHR36999:SF1">
    <property type="entry name" value="ISOCITRATE DEHYDROGENASE (NADP(+))"/>
    <property type="match status" value="1"/>
</dbReference>
<evidence type="ECO:0000256" key="10">
    <source>
        <dbReference type="PIRSR" id="PIRSR009407-1"/>
    </source>
</evidence>
<protein>
    <recommendedName>
        <fullName evidence="9">Isocitrate dehydrogenase [NADP]</fullName>
        <ecNumber evidence="9">1.1.1.42</ecNumber>
    </recommendedName>
    <alternativeName>
        <fullName evidence="9">Oxalosuccinate decarboxylase</fullName>
    </alternativeName>
</protein>
<feature type="binding site" evidence="11">
    <location>
        <position position="570"/>
    </location>
    <ligand>
        <name>D-threo-isocitrate</name>
        <dbReference type="ChEBI" id="CHEBI:15562"/>
    </ligand>
</feature>
<gene>
    <name evidence="14" type="primary">icd</name>
    <name evidence="14" type="ORF">GPUN_0620</name>
</gene>
<evidence type="ECO:0000256" key="1">
    <source>
        <dbReference type="ARBA" id="ARBA00022435"/>
    </source>
</evidence>
<evidence type="ECO:0000256" key="2">
    <source>
        <dbReference type="ARBA" id="ARBA00022532"/>
    </source>
</evidence>
<keyword evidence="5 9" id="KW-0521">NADP</keyword>
<organism evidence="14 15">
    <name type="scientific">Glaciecola punicea ACAM 611</name>
    <dbReference type="NCBI Taxonomy" id="1121923"/>
    <lineage>
        <taxon>Bacteria</taxon>
        <taxon>Pseudomonadati</taxon>
        <taxon>Pseudomonadota</taxon>
        <taxon>Gammaproteobacteria</taxon>
        <taxon>Alteromonadales</taxon>
        <taxon>Alteromonadaceae</taxon>
        <taxon>Glaciecola</taxon>
    </lineage>
</organism>
<dbReference type="GO" id="GO:0006097">
    <property type="term" value="P:glyoxylate cycle"/>
    <property type="evidence" value="ECO:0007669"/>
    <property type="project" value="UniProtKB-KW"/>
</dbReference>
<feature type="site" description="Critical for catalysis" evidence="10">
    <location>
        <position position="278"/>
    </location>
</feature>
<evidence type="ECO:0000256" key="4">
    <source>
        <dbReference type="ARBA" id="ARBA00022842"/>
    </source>
</evidence>
<proteinExistence type="inferred from homology"/>
<dbReference type="Pfam" id="PF03971">
    <property type="entry name" value="IDH"/>
    <property type="match status" value="1"/>
</dbReference>
<feature type="binding site" evidence="13">
    <location>
        <position position="612"/>
    </location>
    <ligand>
        <name>NADP(+)</name>
        <dbReference type="ChEBI" id="CHEBI:58349"/>
    </ligand>
</feature>
<sequence>MSRISVNSKMNANIQSTTGLLMTTEPSKIIYTITDEAPALATQSLLPIIKAFTASSEIGIETRDISLAGRIIASFPSYLKEEQRIGDDLAELGELAKTPQANIIKLPNISASVPQLQAAIKELQAKGYALPDFPEKANTDEEKAIQASYAKVLGSAVNPVLREGNSDRRAPSSVKQYARTNPHSMGAWSTDSKSHVSHMDSGDFYGSELSTTIGDAQDVRIEFIDANNLVSVLREKVSLIDKEIIDASLMSSAALNSFFEREINLAKEQDVLLSLHMKATMMKVSDPVIFGQAVEVFYKDVFAKHASTFAELGVDVRNGLGDVYAKIAKLPADKKAEIEADIQAVYATRPDMAMVDSDRGITNLHVPSDVIIDASMPAAIRASGQMWGPDGHQKDTKFMIPDRNYAGVFSSVIEFCKKNGAFDPTTMGTVPNVGLMAQKAEEYGSHDKTFIMSAPGTMRVINSAGVTLLQHTVEQGDIWRMCQAKDAPIQDWVKLAVTRARASDTPAVFWLDENRAHDAQMIKKVNTYLKDHDTEGLDIQIMAPVEATEYTLARCAKGEDTISVTGNVLRDYLTDLFPILELGTSAKMLSIVPLMNGGGLFETGAGGSAPKHVQQFEKENHLRWDSLGEFLALAASLEHLSVSTGNPKAKVLADTLDEATAMFLQENKSPSRRVNELDNRGSHFYLGLYWAQALAKQSVDAQLQMQFASVAKAMQENESLIVNELNSAQGKTMDVNGYYFADDALAAQAMRPSATLNALLSKI</sequence>
<keyword evidence="1 9" id="KW-0329">Glyoxylate bypass</keyword>
<dbReference type="InterPro" id="IPR004436">
    <property type="entry name" value="Isocitrate_DH_NADP_mono"/>
</dbReference>
<evidence type="ECO:0000256" key="13">
    <source>
        <dbReference type="PIRSR" id="PIRSR009407-4"/>
    </source>
</evidence>
<feature type="site" description="Critical for catalysis" evidence="10">
    <location>
        <position position="443"/>
    </location>
</feature>
<dbReference type="PIRSF" id="PIRSF009407">
    <property type="entry name" value="IDH_monmr"/>
    <property type="match status" value="1"/>
</dbReference>
<dbReference type="EMBL" id="BAET01000007">
    <property type="protein sequence ID" value="GAB54760.1"/>
    <property type="molecule type" value="Genomic_DNA"/>
</dbReference>
<dbReference type="Proteomes" id="UP000053586">
    <property type="component" value="Unassembled WGS sequence"/>
</dbReference>
<dbReference type="NCBIfam" id="TIGR00178">
    <property type="entry name" value="monomer_idh"/>
    <property type="match status" value="1"/>
</dbReference>
<dbReference type="GO" id="GO:0046872">
    <property type="term" value="F:metal ion binding"/>
    <property type="evidence" value="ECO:0007669"/>
    <property type="project" value="UniProtKB-KW"/>
</dbReference>
<evidence type="ECO:0000256" key="5">
    <source>
        <dbReference type="ARBA" id="ARBA00022857"/>
    </source>
</evidence>
<evidence type="ECO:0000313" key="15">
    <source>
        <dbReference type="Proteomes" id="UP000053586"/>
    </source>
</evidence>
<evidence type="ECO:0000313" key="14">
    <source>
        <dbReference type="EMBL" id="GAB54760.1"/>
    </source>
</evidence>
<feature type="binding site" evidence="13">
    <location>
        <begin position="105"/>
        <end position="110"/>
    </location>
    <ligand>
        <name>NADP(+)</name>
        <dbReference type="ChEBI" id="CHEBI:58349"/>
    </ligand>
</feature>
<comment type="caution">
    <text evidence="14">The sequence shown here is derived from an EMBL/GenBank/DDBJ whole genome shotgun (WGS) entry which is preliminary data.</text>
</comment>
<reference evidence="14 15" key="1">
    <citation type="journal article" date="2012" name="J. Bacteriol.">
        <title>Genome sequence of proteorhodopsin-containing sea ice bacterium Glaciecola punicea ACAM 611T.</title>
        <authorList>
            <person name="Qin Q.-L."/>
            <person name="Xie B.-B."/>
            <person name="Shu Y.-L."/>
            <person name="Rong J.-C."/>
            <person name="Zhao D.-L."/>
            <person name="Zhang X.-Y."/>
            <person name="Chen X.-L."/>
            <person name="Zhou B.-C."/>
            <person name="Zhanga Y.-Z."/>
        </authorList>
    </citation>
    <scope>NUCLEOTIDE SEQUENCE [LARGE SCALE GENOMIC DNA]</scope>
    <source>
        <strain evidence="14 15">ACAM 611</strain>
    </source>
</reference>
<evidence type="ECO:0000256" key="8">
    <source>
        <dbReference type="ARBA" id="ARBA00046318"/>
    </source>
</evidence>
<feature type="binding site" evidence="12">
    <location>
        <position position="373"/>
    </location>
    <ligand>
        <name>Mg(2+)</name>
        <dbReference type="ChEBI" id="CHEBI:18420"/>
    </ligand>
</feature>
<comment type="similarity">
    <text evidence="8 9">Belongs to the monomeric-type IDH family.</text>
</comment>
<evidence type="ECO:0000256" key="6">
    <source>
        <dbReference type="ARBA" id="ARBA00023002"/>
    </source>
</evidence>
<feature type="binding site" evidence="11">
    <location>
        <position position="168"/>
    </location>
    <ligand>
        <name>D-threo-isocitrate</name>
        <dbReference type="ChEBI" id="CHEBI:15562"/>
    </ligand>
</feature>
<feature type="binding site" evidence="13">
    <location>
        <position position="672"/>
    </location>
    <ligand>
        <name>NADP(+)</name>
        <dbReference type="ChEBI" id="CHEBI:58349"/>
    </ligand>
</feature>
<keyword evidence="3 12" id="KW-0479">Metal-binding</keyword>
<keyword evidence="4 12" id="KW-0460">Magnesium</keyword>
<reference evidence="14 15" key="2">
    <citation type="journal article" date="2017" name="Antonie Van Leeuwenhoek">
        <title>Rhizobium rhizosphaerae sp. nov., a novel species isolated from rice rhizosphere.</title>
        <authorList>
            <person name="Zhao J.J."/>
            <person name="Zhang J."/>
            <person name="Zhang R.J."/>
            <person name="Zhang C.W."/>
            <person name="Yin H.Q."/>
            <person name="Zhang X.X."/>
        </authorList>
    </citation>
    <scope>NUCLEOTIDE SEQUENCE [LARGE SCALE GENOMIC DNA]</scope>
    <source>
        <strain evidence="14 15">ACAM 611</strain>
    </source>
</reference>
<feature type="binding site" evidence="12">
    <location>
        <position position="571"/>
    </location>
    <ligand>
        <name>Mg(2+)</name>
        <dbReference type="ChEBI" id="CHEBI:18420"/>
    </ligand>
</feature>
<comment type="cofactor">
    <cofactor evidence="12">
        <name>Mg(2+)</name>
        <dbReference type="ChEBI" id="CHEBI:18420"/>
    </cofactor>
    <cofactor evidence="12">
        <name>Mn(2+)</name>
        <dbReference type="ChEBI" id="CHEBI:29035"/>
    </cofactor>
    <text evidence="12">Binds 1 Mg(2+) or Mn(2+) ion per subunit.</text>
</comment>
<feature type="binding site" evidence="13">
    <location>
        <begin position="607"/>
        <end position="608"/>
    </location>
    <ligand>
        <name>NADP(+)</name>
        <dbReference type="ChEBI" id="CHEBI:58349"/>
    </ligand>
</feature>
<dbReference type="GO" id="GO:0006099">
    <property type="term" value="P:tricarboxylic acid cycle"/>
    <property type="evidence" value="ECO:0007669"/>
    <property type="project" value="UniProtKB-KW"/>
</dbReference>